<reference evidence="1" key="1">
    <citation type="submission" date="2016-02" db="EMBL/GenBank/DDBJ databases">
        <title>Draft Genome Sequence of Sporotomaculum syntrophicum Strain FB, a Syntrophic Benzoate Degrader.</title>
        <authorList>
            <person name="Nobu M.K."/>
            <person name="Narihiro T."/>
            <person name="Qiu Y.-L."/>
            <person name="Ohashi A."/>
            <person name="Liu W.-T."/>
            <person name="Yuji S."/>
        </authorList>
    </citation>
    <scope>NUCLEOTIDE SEQUENCE</scope>
    <source>
        <strain evidence="1">FB</strain>
    </source>
</reference>
<dbReference type="SUPFAM" id="SSF142823">
    <property type="entry name" value="ComB-like"/>
    <property type="match status" value="1"/>
</dbReference>
<dbReference type="RefSeq" id="WP_161820663.1">
    <property type="nucleotide sequence ID" value="NZ_LSRS01000001.1"/>
</dbReference>
<dbReference type="GO" id="GO:0050532">
    <property type="term" value="F:2-phosphosulfolactate phosphatase activity"/>
    <property type="evidence" value="ECO:0007669"/>
    <property type="project" value="InterPro"/>
</dbReference>
<comment type="caution">
    <text evidence="1">The sequence shown here is derived from an EMBL/GenBank/DDBJ whole genome shotgun (WGS) entry which is preliminary data.</text>
</comment>
<accession>A0A9D2WSE1</accession>
<dbReference type="OrthoDB" id="1722649at2"/>
<keyword evidence="2" id="KW-1185">Reference proteome</keyword>
<dbReference type="GO" id="GO:0000287">
    <property type="term" value="F:magnesium ion binding"/>
    <property type="evidence" value="ECO:0007669"/>
    <property type="project" value="InterPro"/>
</dbReference>
<dbReference type="Proteomes" id="UP000798488">
    <property type="component" value="Unassembled WGS sequence"/>
</dbReference>
<name>A0A9D2WSE1_9FIRM</name>
<evidence type="ECO:0000313" key="2">
    <source>
        <dbReference type="Proteomes" id="UP000798488"/>
    </source>
</evidence>
<proteinExistence type="predicted"/>
<gene>
    <name evidence="1" type="ORF">SPSYN_00228</name>
</gene>
<organism evidence="1 2">
    <name type="scientific">Sporotomaculum syntrophicum</name>
    <dbReference type="NCBI Taxonomy" id="182264"/>
    <lineage>
        <taxon>Bacteria</taxon>
        <taxon>Bacillati</taxon>
        <taxon>Bacillota</taxon>
        <taxon>Clostridia</taxon>
        <taxon>Eubacteriales</taxon>
        <taxon>Desulfallaceae</taxon>
        <taxon>Sporotomaculum</taxon>
    </lineage>
</organism>
<protein>
    <recommendedName>
        <fullName evidence="3">2-phosphosulfolactate phosphatase</fullName>
    </recommendedName>
</protein>
<evidence type="ECO:0008006" key="3">
    <source>
        <dbReference type="Google" id="ProtNLM"/>
    </source>
</evidence>
<dbReference type="InterPro" id="IPR036702">
    <property type="entry name" value="ComB-like_sf"/>
</dbReference>
<sequence>MKIPVVKMTVNASGAAEAARQGDVVVIVDVIDMSTTLEAALDAGACAVFGAAPDGAAPPVTVDPGAVGFLAGHAAREHGVGVVLVTEPRVGTDAERLSQVSKVAGGLTRAGAEIAAVIPNIGAETPKLFDMQNLVVIAATATGGVAYDAAVQAGAPAVLTGTIARTMVQKGAAPARTAATRAINKAQALGTGITVVAASGNSLEDVLAAEYITRTIIEEYLR</sequence>
<dbReference type="AlphaFoldDB" id="A0A9D2WSE1"/>
<evidence type="ECO:0000313" key="1">
    <source>
        <dbReference type="EMBL" id="KAF1086509.1"/>
    </source>
</evidence>
<dbReference type="EMBL" id="LSRS01000001">
    <property type="protein sequence ID" value="KAF1086509.1"/>
    <property type="molecule type" value="Genomic_DNA"/>
</dbReference>